<evidence type="ECO:0000256" key="6">
    <source>
        <dbReference type="ARBA" id="ARBA00023136"/>
    </source>
</evidence>
<organism evidence="10 11">
    <name type="scientific">Rhodamnia argentea</name>
    <dbReference type="NCBI Taxonomy" id="178133"/>
    <lineage>
        <taxon>Eukaryota</taxon>
        <taxon>Viridiplantae</taxon>
        <taxon>Streptophyta</taxon>
        <taxon>Embryophyta</taxon>
        <taxon>Tracheophyta</taxon>
        <taxon>Spermatophyta</taxon>
        <taxon>Magnoliopsida</taxon>
        <taxon>eudicotyledons</taxon>
        <taxon>Gunneridae</taxon>
        <taxon>Pentapetalae</taxon>
        <taxon>rosids</taxon>
        <taxon>malvids</taxon>
        <taxon>Myrtales</taxon>
        <taxon>Myrtaceae</taxon>
        <taxon>Myrtoideae</taxon>
        <taxon>Myrteae</taxon>
        <taxon>Australasian group</taxon>
        <taxon>Rhodamnia</taxon>
    </lineage>
</organism>
<dbReference type="InterPro" id="IPR051824">
    <property type="entry name" value="LRR_Rcpt-Like_S/T_Kinase"/>
</dbReference>
<dbReference type="PROSITE" id="PS51450">
    <property type="entry name" value="LRR"/>
    <property type="match status" value="1"/>
</dbReference>
<name>A0ABM3HM57_9MYRT</name>
<comment type="subcellular location">
    <subcellularLocation>
        <location evidence="1">Membrane</location>
        <topology evidence="1">Single-pass type I membrane protein</topology>
    </subcellularLocation>
</comment>
<gene>
    <name evidence="11" type="primary">LOC115737830</name>
</gene>
<evidence type="ECO:0000256" key="7">
    <source>
        <dbReference type="SAM" id="MobiDB-lite"/>
    </source>
</evidence>
<dbReference type="InterPro" id="IPR000719">
    <property type="entry name" value="Prot_kinase_dom"/>
</dbReference>
<dbReference type="PROSITE" id="PS50011">
    <property type="entry name" value="PROTEIN_KINASE_DOM"/>
    <property type="match status" value="1"/>
</dbReference>
<dbReference type="InterPro" id="IPR055414">
    <property type="entry name" value="LRR_R13L4/SHOC2-like"/>
</dbReference>
<dbReference type="RefSeq" id="XP_048137685.1">
    <property type="nucleotide sequence ID" value="XM_048281728.1"/>
</dbReference>
<dbReference type="GeneID" id="115737830"/>
<feature type="domain" description="Protein kinase" evidence="9">
    <location>
        <begin position="519"/>
        <end position="794"/>
    </location>
</feature>
<feature type="region of interest" description="Disordered" evidence="7">
    <location>
        <begin position="801"/>
        <end position="827"/>
    </location>
</feature>
<dbReference type="Pfam" id="PF00560">
    <property type="entry name" value="LRR_1"/>
    <property type="match status" value="1"/>
</dbReference>
<dbReference type="Gene3D" id="1.10.510.10">
    <property type="entry name" value="Transferase(Phosphotransferase) domain 1"/>
    <property type="match status" value="1"/>
</dbReference>
<dbReference type="Pfam" id="PF07714">
    <property type="entry name" value="PK_Tyr_Ser-Thr"/>
    <property type="match status" value="1"/>
</dbReference>
<evidence type="ECO:0000259" key="9">
    <source>
        <dbReference type="PROSITE" id="PS50011"/>
    </source>
</evidence>
<dbReference type="SUPFAM" id="SSF56112">
    <property type="entry name" value="Protein kinase-like (PK-like)"/>
    <property type="match status" value="1"/>
</dbReference>
<dbReference type="InterPro" id="IPR001611">
    <property type="entry name" value="Leu-rich_rpt"/>
</dbReference>
<dbReference type="Proteomes" id="UP000827889">
    <property type="component" value="Chromosome 7"/>
</dbReference>
<sequence>MLAAENLCVFWSLFQGLFRKAIEGALQLTGCICSCSLATRAMEKAFNGYAFLVLAIIFLSMRPTEQLQSSQAQTLLRIQYLLDNPPVLRGWTDGTDFCNTETNSSLTIVCYEESVTQLIIIGENGAPALPQNFSVDSFVTTLVKLPNLKVLTLVSLGLWGPLPGKIARLSSLEIFNVSSNFLYGALPHEVSSLIILQTLILDKNMFSGPLPDWTGKLLNLTVLSLRQNSFNGSLPDALSNLENLRVLSLSHNHFSDEVPDLSSLRNLQVLDLEDNAFEGQFPKLDNRLVTLIISKNKFRSGIPSDLSSYYQLEHLDISFNSFIGPFPHSLLVLPSITFLNIAGNKLTGMLSENQSCNDELTFVDLSSNLLTGSLPDCLSDSKKRHVSYAKNCLAAEDQDQQPLSFCHNEALAVGIVPGQKKRKQAAKTVLALGIVGGILGGILLVSLIFLAIRRANARKANKSPPTRLITEKASTGSGYTSKLLTDARYISQTMKLGALGLPPYRTFSLEEIEEATGNFDTSAFIGEGSHGQMYKGQLKNGSLVAIKCLKVKKSQSIQHFMHHIELISKLRHPHVVSALGHCFECYWDDSSVSRIFLVFEYVPNGTLRSWISAGRRARESLTWSQRIGAAIGVAKGIQFLHTGIVPGLYSNNLKMTDILVDLNLVAKISSYSLPLLAEEEGKEGSKMPSGGSKEIIARMKHQDKTDIYDFGVILLEIISGRPFRSNSEVDVVKDQLQSSMMGDDTTRRSSVDSSIRRVCSDQSLRTMMEICVRCLNKEPADRPSIEDVLWNLQFAAQVQDAWRGDSRSSEGSPTSPSQEPGLRLSIR</sequence>
<evidence type="ECO:0000256" key="8">
    <source>
        <dbReference type="SAM" id="Phobius"/>
    </source>
</evidence>
<keyword evidence="6 8" id="KW-0472">Membrane</keyword>
<dbReference type="Gene3D" id="3.30.200.20">
    <property type="entry name" value="Phosphorylase Kinase, domain 1"/>
    <property type="match status" value="1"/>
</dbReference>
<feature type="compositionally biased region" description="Low complexity" evidence="7">
    <location>
        <begin position="809"/>
        <end position="821"/>
    </location>
</feature>
<evidence type="ECO:0000313" key="10">
    <source>
        <dbReference type="Proteomes" id="UP000827889"/>
    </source>
</evidence>
<dbReference type="Pfam" id="PF23598">
    <property type="entry name" value="LRR_14"/>
    <property type="match status" value="1"/>
</dbReference>
<reference evidence="11" key="1">
    <citation type="submission" date="2025-08" db="UniProtKB">
        <authorList>
            <consortium name="RefSeq"/>
        </authorList>
    </citation>
    <scope>IDENTIFICATION</scope>
    <source>
        <tissue evidence="11">Leaf</tissue>
    </source>
</reference>
<keyword evidence="4" id="KW-0677">Repeat</keyword>
<keyword evidence="3 8" id="KW-0812">Transmembrane</keyword>
<dbReference type="InterPro" id="IPR011009">
    <property type="entry name" value="Kinase-like_dom_sf"/>
</dbReference>
<evidence type="ECO:0000256" key="5">
    <source>
        <dbReference type="ARBA" id="ARBA00022989"/>
    </source>
</evidence>
<dbReference type="InterPro" id="IPR032675">
    <property type="entry name" value="LRR_dom_sf"/>
</dbReference>
<protein>
    <submittedName>
        <fullName evidence="11">Probable inactive leucine-rich repeat receptor-like protein kinase At3g03770 isoform X2</fullName>
    </submittedName>
</protein>
<keyword evidence="2" id="KW-0433">Leucine-rich repeat</keyword>
<dbReference type="PANTHER" id="PTHR48006">
    <property type="entry name" value="LEUCINE-RICH REPEAT-CONTAINING PROTEIN DDB_G0281931-RELATED"/>
    <property type="match status" value="1"/>
</dbReference>
<feature type="transmembrane region" description="Helical" evidence="8">
    <location>
        <begin position="429"/>
        <end position="452"/>
    </location>
</feature>
<keyword evidence="10" id="KW-1185">Reference proteome</keyword>
<dbReference type="Gene3D" id="3.80.10.10">
    <property type="entry name" value="Ribonuclease Inhibitor"/>
    <property type="match status" value="2"/>
</dbReference>
<dbReference type="PANTHER" id="PTHR48006:SF84">
    <property type="entry name" value="REPEAT TRANSMEMBRANE PROTEIN KINASE, PUTATIVE, EXPRESSED-RELATED"/>
    <property type="match status" value="1"/>
</dbReference>
<evidence type="ECO:0000256" key="3">
    <source>
        <dbReference type="ARBA" id="ARBA00022692"/>
    </source>
</evidence>
<evidence type="ECO:0000256" key="2">
    <source>
        <dbReference type="ARBA" id="ARBA00022614"/>
    </source>
</evidence>
<evidence type="ECO:0000313" key="11">
    <source>
        <dbReference type="RefSeq" id="XP_048137685.1"/>
    </source>
</evidence>
<dbReference type="InterPro" id="IPR001245">
    <property type="entry name" value="Ser-Thr/Tyr_kinase_cat_dom"/>
</dbReference>
<evidence type="ECO:0000256" key="1">
    <source>
        <dbReference type="ARBA" id="ARBA00004479"/>
    </source>
</evidence>
<dbReference type="SUPFAM" id="SSF52058">
    <property type="entry name" value="L domain-like"/>
    <property type="match status" value="1"/>
</dbReference>
<keyword evidence="5 8" id="KW-1133">Transmembrane helix</keyword>
<evidence type="ECO:0000256" key="4">
    <source>
        <dbReference type="ARBA" id="ARBA00022737"/>
    </source>
</evidence>
<accession>A0ABM3HM57</accession>
<proteinExistence type="predicted"/>